<name>A0ABR4H1B1_9EURO</name>
<sequence length="52" mass="5370">MDGWMMVIKGSVCRPGLEEVGGGCTDCTVSYSRNATEATGEELCLVGGDLNG</sequence>
<reference evidence="1 2" key="1">
    <citation type="submission" date="2024-07" db="EMBL/GenBank/DDBJ databases">
        <title>Section-level genome sequencing and comparative genomics of Aspergillus sections Usti and Cavernicolus.</title>
        <authorList>
            <consortium name="Lawrence Berkeley National Laboratory"/>
            <person name="Nybo J.L."/>
            <person name="Vesth T.C."/>
            <person name="Theobald S."/>
            <person name="Frisvad J.C."/>
            <person name="Larsen T.O."/>
            <person name="Kjaerboelling I."/>
            <person name="Rothschild-Mancinelli K."/>
            <person name="Lyhne E.K."/>
            <person name="Kogle M.E."/>
            <person name="Barry K."/>
            <person name="Clum A."/>
            <person name="Na H."/>
            <person name="Ledsgaard L."/>
            <person name="Lin J."/>
            <person name="Lipzen A."/>
            <person name="Kuo A."/>
            <person name="Riley R."/>
            <person name="Mondo S."/>
            <person name="Labutti K."/>
            <person name="Haridas S."/>
            <person name="Pangalinan J."/>
            <person name="Salamov A.A."/>
            <person name="Simmons B.A."/>
            <person name="Magnuson J.K."/>
            <person name="Chen J."/>
            <person name="Drula E."/>
            <person name="Henrissat B."/>
            <person name="Wiebenga A."/>
            <person name="Lubbers R.J."/>
            <person name="Gomes A.C."/>
            <person name="Makela M.R."/>
            <person name="Stajich J."/>
            <person name="Grigoriev I.V."/>
            <person name="Mortensen U.H."/>
            <person name="De Vries R.P."/>
            <person name="Baker S.E."/>
            <person name="Andersen M.R."/>
        </authorList>
    </citation>
    <scope>NUCLEOTIDE SEQUENCE [LARGE SCALE GENOMIC DNA]</scope>
    <source>
        <strain evidence="1 2">CBS 588.65</strain>
    </source>
</reference>
<accession>A0ABR4H1B1</accession>
<comment type="caution">
    <text evidence="1">The sequence shown here is derived from an EMBL/GenBank/DDBJ whole genome shotgun (WGS) entry which is preliminary data.</text>
</comment>
<protein>
    <submittedName>
        <fullName evidence="1">Uncharacterized protein</fullName>
    </submittedName>
</protein>
<keyword evidence="2" id="KW-1185">Reference proteome</keyword>
<dbReference type="Proteomes" id="UP001610334">
    <property type="component" value="Unassembled WGS sequence"/>
</dbReference>
<evidence type="ECO:0000313" key="1">
    <source>
        <dbReference type="EMBL" id="KAL2809239.1"/>
    </source>
</evidence>
<organism evidence="1 2">
    <name type="scientific">Aspergillus granulosus</name>
    <dbReference type="NCBI Taxonomy" id="176169"/>
    <lineage>
        <taxon>Eukaryota</taxon>
        <taxon>Fungi</taxon>
        <taxon>Dikarya</taxon>
        <taxon>Ascomycota</taxon>
        <taxon>Pezizomycotina</taxon>
        <taxon>Eurotiomycetes</taxon>
        <taxon>Eurotiomycetidae</taxon>
        <taxon>Eurotiales</taxon>
        <taxon>Aspergillaceae</taxon>
        <taxon>Aspergillus</taxon>
        <taxon>Aspergillus subgen. Nidulantes</taxon>
    </lineage>
</organism>
<proteinExistence type="predicted"/>
<gene>
    <name evidence="1" type="ORF">BJX63DRAFT_406369</name>
</gene>
<dbReference type="EMBL" id="JBFXLT010000093">
    <property type="protein sequence ID" value="KAL2809239.1"/>
    <property type="molecule type" value="Genomic_DNA"/>
</dbReference>
<evidence type="ECO:0000313" key="2">
    <source>
        <dbReference type="Proteomes" id="UP001610334"/>
    </source>
</evidence>